<feature type="region of interest" description="Disordered" evidence="1">
    <location>
        <begin position="38"/>
        <end position="114"/>
    </location>
</feature>
<evidence type="ECO:0000313" key="3">
    <source>
        <dbReference type="Proteomes" id="UP000015102"/>
    </source>
</evidence>
<proteinExistence type="predicted"/>
<feature type="compositionally biased region" description="Low complexity" evidence="1">
    <location>
        <begin position="90"/>
        <end position="99"/>
    </location>
</feature>
<name>T1GPU7_MEGSC</name>
<reference evidence="3" key="1">
    <citation type="submission" date="2013-02" db="EMBL/GenBank/DDBJ databases">
        <authorList>
            <person name="Hughes D."/>
        </authorList>
    </citation>
    <scope>NUCLEOTIDE SEQUENCE</scope>
    <source>
        <strain>Durham</strain>
        <strain evidence="3">NC isolate 2 -- Noor lab</strain>
    </source>
</reference>
<keyword evidence="3" id="KW-1185">Reference proteome</keyword>
<dbReference type="AlphaFoldDB" id="T1GPU7"/>
<protein>
    <recommendedName>
        <fullName evidence="4">Collagen IV NC1 domain-containing protein</fullName>
    </recommendedName>
</protein>
<reference evidence="2" key="2">
    <citation type="submission" date="2015-06" db="UniProtKB">
        <authorList>
            <consortium name="EnsemblMetazoa"/>
        </authorList>
    </citation>
    <scope>IDENTIFICATION</scope>
</reference>
<dbReference type="EnsemblMetazoa" id="MESCA005641-RA">
    <property type="protein sequence ID" value="MESCA005641-PA"/>
    <property type="gene ID" value="MESCA005641"/>
</dbReference>
<sequence length="114" mass="12103">MDSETKNIIQLLPKKTFSIKQASKRKEWNNSIICLSTRKETRVTAKTTEESHPINGGAGQHGSGPQGPQGPQGPHGPQGPQGPHGPQGPQGPHGSLHGQFPQRDPGLYGIGFAQ</sequence>
<dbReference type="HOGENOM" id="CLU_2123904_0_0_1"/>
<dbReference type="Proteomes" id="UP000015102">
    <property type="component" value="Unassembled WGS sequence"/>
</dbReference>
<accession>T1GPU7</accession>
<evidence type="ECO:0000256" key="1">
    <source>
        <dbReference type="SAM" id="MobiDB-lite"/>
    </source>
</evidence>
<evidence type="ECO:0008006" key="4">
    <source>
        <dbReference type="Google" id="ProtNLM"/>
    </source>
</evidence>
<evidence type="ECO:0000313" key="2">
    <source>
        <dbReference type="EnsemblMetazoa" id="MESCA005641-PA"/>
    </source>
</evidence>
<feature type="compositionally biased region" description="Basic and acidic residues" evidence="1">
    <location>
        <begin position="38"/>
        <end position="52"/>
    </location>
</feature>
<feature type="compositionally biased region" description="Gly residues" evidence="1">
    <location>
        <begin position="56"/>
        <end position="67"/>
    </location>
</feature>
<organism evidence="2 3">
    <name type="scientific">Megaselia scalaris</name>
    <name type="common">Humpbacked fly</name>
    <name type="synonym">Phora scalaris</name>
    <dbReference type="NCBI Taxonomy" id="36166"/>
    <lineage>
        <taxon>Eukaryota</taxon>
        <taxon>Metazoa</taxon>
        <taxon>Ecdysozoa</taxon>
        <taxon>Arthropoda</taxon>
        <taxon>Hexapoda</taxon>
        <taxon>Insecta</taxon>
        <taxon>Pterygota</taxon>
        <taxon>Neoptera</taxon>
        <taxon>Endopterygota</taxon>
        <taxon>Diptera</taxon>
        <taxon>Brachycera</taxon>
        <taxon>Muscomorpha</taxon>
        <taxon>Platypezoidea</taxon>
        <taxon>Phoridae</taxon>
        <taxon>Megaseliini</taxon>
        <taxon>Megaselia</taxon>
    </lineage>
</organism>
<dbReference type="EMBL" id="CAQQ02199525">
    <property type="status" value="NOT_ANNOTATED_CDS"/>
    <property type="molecule type" value="Genomic_DNA"/>
</dbReference>
<dbReference type="EMBL" id="CAQQ02199524">
    <property type="status" value="NOT_ANNOTATED_CDS"/>
    <property type="molecule type" value="Genomic_DNA"/>
</dbReference>